<name>A0A1Q3F171_CULTA</name>
<evidence type="ECO:0000256" key="3">
    <source>
        <dbReference type="ARBA" id="ARBA00022801"/>
    </source>
</evidence>
<keyword evidence="9" id="KW-0808">Transferase</keyword>
<organism evidence="9">
    <name type="scientific">Culex tarsalis</name>
    <name type="common">Encephalitis mosquito</name>
    <dbReference type="NCBI Taxonomy" id="7177"/>
    <lineage>
        <taxon>Eukaryota</taxon>
        <taxon>Metazoa</taxon>
        <taxon>Ecdysozoa</taxon>
        <taxon>Arthropoda</taxon>
        <taxon>Hexapoda</taxon>
        <taxon>Insecta</taxon>
        <taxon>Pterygota</taxon>
        <taxon>Neoptera</taxon>
        <taxon>Endopterygota</taxon>
        <taxon>Diptera</taxon>
        <taxon>Nematocera</taxon>
        <taxon>Culicoidea</taxon>
        <taxon>Culicidae</taxon>
        <taxon>Culicinae</taxon>
        <taxon>Culicini</taxon>
        <taxon>Culex</taxon>
        <taxon>Culex</taxon>
    </lineage>
</organism>
<evidence type="ECO:0000256" key="6">
    <source>
        <dbReference type="PIRSR" id="PIRSR022950-1"/>
    </source>
</evidence>
<accession>A0A1Q3F171</accession>
<dbReference type="EC" id="3.1.1.-" evidence="5"/>
<feature type="active site" evidence="6">
    <location>
        <position position="150"/>
    </location>
</feature>
<proteinExistence type="inferred from homology"/>
<dbReference type="PRINTS" id="PR00412">
    <property type="entry name" value="EPOXHYDRLASE"/>
</dbReference>
<sequence length="393" mass="43353">MSDLQRVMMKSRLPPMCPNPKFPKSSDRSFRRQTDYNPVMWSEYFAEQRDVQTAKGMFRVYLTKQPEEAGPLLVMLHGGGFSALSWALFSVEISKIIHCQCLAIDIRGHGDTQTENEDDLSAETLAQDIGDILQTMYGESCPPVLLIGHSMGGAICVHVANMDVVPALIGAVVIDVVEGTALEALASMQSFLRSRPNTFKSIQHAVEWCVRSGQIRNIESARVSMPGQIVNIETGKLSTNELPLPEESTEEPTKFSNPNAIAEDAELPPPAAPTPVPVASAAAASNVKKYTWRIDLSKSEKYWEGWFQGLSQKFLDVRVPKLLLLAGIDNLDRALTVGQMQGKFQLQVLARCGHAVHEDRPHEVAEVIGTYLMRNKFAQPAGDGHFLKHMPAC</sequence>
<comment type="function">
    <text evidence="5">Demethylates proteins that have been reversibly carboxymethylated.</text>
</comment>
<reference evidence="9" key="1">
    <citation type="submission" date="2017-01" db="EMBL/GenBank/DDBJ databases">
        <title>A deep insight into the sialotranscriptome of adult male and female Cluex tarsalis mosquitoes.</title>
        <authorList>
            <person name="Ribeiro J.M."/>
            <person name="Moreira F."/>
            <person name="Bernard K.A."/>
            <person name="Calvo E."/>
        </authorList>
    </citation>
    <scope>NUCLEOTIDE SEQUENCE</scope>
    <source>
        <strain evidence="9">Kern County</strain>
        <tissue evidence="9">Salivary glands</tissue>
    </source>
</reference>
<dbReference type="SUPFAM" id="SSF53474">
    <property type="entry name" value="alpha/beta-Hydrolases"/>
    <property type="match status" value="1"/>
</dbReference>
<dbReference type="GO" id="GO:0016740">
    <property type="term" value="F:transferase activity"/>
    <property type="evidence" value="ECO:0007669"/>
    <property type="project" value="UniProtKB-KW"/>
</dbReference>
<comment type="similarity">
    <text evidence="1 5">Belongs to the AB hydrolase superfamily.</text>
</comment>
<dbReference type="InterPro" id="IPR016812">
    <property type="entry name" value="PPase_methylesterase_euk"/>
</dbReference>
<dbReference type="PIRSF" id="PIRSF022950">
    <property type="entry name" value="PPase_methylesterase_euk"/>
    <property type="match status" value="1"/>
</dbReference>
<evidence type="ECO:0000256" key="2">
    <source>
        <dbReference type="ARBA" id="ARBA00022487"/>
    </source>
</evidence>
<feature type="active site" evidence="6">
    <location>
        <position position="354"/>
    </location>
</feature>
<feature type="region of interest" description="Disordered" evidence="7">
    <location>
        <begin position="240"/>
        <end position="276"/>
    </location>
</feature>
<dbReference type="PANTHER" id="PTHR14189">
    <property type="entry name" value="PROTEIN PHOSPHATASE METHYLESTERASE-1 RELATED"/>
    <property type="match status" value="1"/>
</dbReference>
<dbReference type="AlphaFoldDB" id="A0A1Q3F171"/>
<comment type="catalytic activity">
    <reaction evidence="4">
        <text>[phosphatase 2A protein]-C-terminal L-leucine methyl ester + H2O = [phosphatase 2A protein]-C-terminal L-leucine + methanol + H(+)</text>
        <dbReference type="Rhea" id="RHEA:48548"/>
        <dbReference type="Rhea" id="RHEA-COMP:12134"/>
        <dbReference type="Rhea" id="RHEA-COMP:12135"/>
        <dbReference type="ChEBI" id="CHEBI:15377"/>
        <dbReference type="ChEBI" id="CHEBI:15378"/>
        <dbReference type="ChEBI" id="CHEBI:17790"/>
        <dbReference type="ChEBI" id="CHEBI:90516"/>
        <dbReference type="ChEBI" id="CHEBI:90517"/>
        <dbReference type="EC" id="3.1.1.89"/>
    </reaction>
</comment>
<dbReference type="GO" id="GO:0051723">
    <property type="term" value="F:protein methylesterase activity"/>
    <property type="evidence" value="ECO:0007669"/>
    <property type="project" value="UniProtKB-EC"/>
</dbReference>
<keyword evidence="3 5" id="KW-0378">Hydrolase</keyword>
<feature type="active site" evidence="6">
    <location>
        <position position="175"/>
    </location>
</feature>
<evidence type="ECO:0000313" key="9">
    <source>
        <dbReference type="EMBL" id="JAV21303.1"/>
    </source>
</evidence>
<dbReference type="Gene3D" id="3.40.50.1820">
    <property type="entry name" value="alpha/beta hydrolase"/>
    <property type="match status" value="1"/>
</dbReference>
<evidence type="ECO:0000256" key="5">
    <source>
        <dbReference type="PIRNR" id="PIRNR022950"/>
    </source>
</evidence>
<evidence type="ECO:0000256" key="1">
    <source>
        <dbReference type="ARBA" id="ARBA00008645"/>
    </source>
</evidence>
<evidence type="ECO:0000259" key="8">
    <source>
        <dbReference type="Pfam" id="PF12697"/>
    </source>
</evidence>
<dbReference type="Pfam" id="PF12697">
    <property type="entry name" value="Abhydrolase_6"/>
    <property type="match status" value="1"/>
</dbReference>
<evidence type="ECO:0000256" key="7">
    <source>
        <dbReference type="SAM" id="MobiDB-lite"/>
    </source>
</evidence>
<dbReference type="InterPro" id="IPR000639">
    <property type="entry name" value="Epox_hydrolase-like"/>
</dbReference>
<dbReference type="InterPro" id="IPR000073">
    <property type="entry name" value="AB_hydrolase_1"/>
</dbReference>
<protein>
    <recommendedName>
        <fullName evidence="5">Protein phosphatase methylesterase 1</fullName>
        <shortName evidence="5">PME-1</shortName>
        <ecNumber evidence="5">3.1.1.-</ecNumber>
    </recommendedName>
</protein>
<dbReference type="PANTHER" id="PTHR14189:SF0">
    <property type="entry name" value="PROTEIN PHOSPHATASE METHYLESTERASE 1"/>
    <property type="match status" value="1"/>
</dbReference>
<feature type="domain" description="AB hydrolase-1" evidence="8">
    <location>
        <begin position="73"/>
        <end position="367"/>
    </location>
</feature>
<dbReference type="InterPro" id="IPR029058">
    <property type="entry name" value="AB_hydrolase_fold"/>
</dbReference>
<evidence type="ECO:0000256" key="4">
    <source>
        <dbReference type="ARBA" id="ARBA00049203"/>
    </source>
</evidence>
<keyword evidence="2 5" id="KW-0719">Serine esterase</keyword>
<dbReference type="EMBL" id="GFDL01013742">
    <property type="protein sequence ID" value="JAV21303.1"/>
    <property type="molecule type" value="Transcribed_RNA"/>
</dbReference>
<feature type="compositionally biased region" description="Pro residues" evidence="7">
    <location>
        <begin position="267"/>
        <end position="276"/>
    </location>
</feature>